<dbReference type="GO" id="GO:0004653">
    <property type="term" value="F:polypeptide N-acetylgalactosaminyltransferase activity"/>
    <property type="evidence" value="ECO:0007669"/>
    <property type="project" value="TreeGrafter"/>
</dbReference>
<proteinExistence type="inferred from homology"/>
<keyword evidence="15 18" id="KW-1015">Disulfide bond</keyword>
<dbReference type="PANTHER" id="PTHR11675:SF38">
    <property type="entry name" value="POLYPEPTIDE N-ACETYLGALACTOSAMINYLTRANSFERASE 17"/>
    <property type="match status" value="1"/>
</dbReference>
<dbReference type="PROSITE" id="PS50231">
    <property type="entry name" value="RICIN_B_LECTIN"/>
    <property type="match status" value="1"/>
</dbReference>
<feature type="domain" description="Ricin B lectin" evidence="19">
    <location>
        <begin position="467"/>
        <end position="596"/>
    </location>
</feature>
<keyword evidence="9" id="KW-0479">Metal-binding</keyword>
<evidence type="ECO:0000256" key="15">
    <source>
        <dbReference type="ARBA" id="ARBA00023157"/>
    </source>
</evidence>
<evidence type="ECO:0000313" key="21">
    <source>
        <dbReference type="Proteomes" id="UP000770717"/>
    </source>
</evidence>
<dbReference type="UniPathway" id="UPA00378"/>
<dbReference type="GO" id="GO:0006493">
    <property type="term" value="P:protein O-linked glycosylation"/>
    <property type="evidence" value="ECO:0007669"/>
    <property type="project" value="TreeGrafter"/>
</dbReference>
<evidence type="ECO:0000256" key="3">
    <source>
        <dbReference type="ARBA" id="ARBA00004922"/>
    </source>
</evidence>
<evidence type="ECO:0000256" key="14">
    <source>
        <dbReference type="ARBA" id="ARBA00023136"/>
    </source>
</evidence>
<evidence type="ECO:0000259" key="19">
    <source>
        <dbReference type="SMART" id="SM00458"/>
    </source>
</evidence>
<protein>
    <recommendedName>
        <fullName evidence="5 18">Polypeptide N-acetylgalactosaminyltransferase</fullName>
        <ecNumber evidence="18">2.4.1.-</ecNumber>
    </recommendedName>
    <alternativeName>
        <fullName evidence="18">Protein-UDP acetylgalactosaminyltransferase</fullName>
    </alternativeName>
</protein>
<evidence type="ECO:0000256" key="4">
    <source>
        <dbReference type="ARBA" id="ARBA00005680"/>
    </source>
</evidence>
<dbReference type="FunFam" id="3.90.550.10:FF:000195">
    <property type="entry name" value="Polypeptide N-acetylgalactosaminyltransferase like 6"/>
    <property type="match status" value="1"/>
</dbReference>
<comment type="similarity">
    <text evidence="4 18">Belongs to the glycosyltransferase 2 family. GalNAc-T subfamily.</text>
</comment>
<dbReference type="SUPFAM" id="SSF50370">
    <property type="entry name" value="Ricin B-like lectins"/>
    <property type="match status" value="1"/>
</dbReference>
<evidence type="ECO:0000256" key="1">
    <source>
        <dbReference type="ARBA" id="ARBA00001936"/>
    </source>
</evidence>
<evidence type="ECO:0000256" key="6">
    <source>
        <dbReference type="ARBA" id="ARBA00022676"/>
    </source>
</evidence>
<dbReference type="Pfam" id="PF00652">
    <property type="entry name" value="Ricin_B_lectin"/>
    <property type="match status" value="1"/>
</dbReference>
<dbReference type="OrthoDB" id="9924649at2759"/>
<name>A0A8J6KHP2_ELECQ</name>
<keyword evidence="21" id="KW-1185">Reference proteome</keyword>
<evidence type="ECO:0000256" key="11">
    <source>
        <dbReference type="ARBA" id="ARBA00022968"/>
    </source>
</evidence>
<evidence type="ECO:0000256" key="8">
    <source>
        <dbReference type="ARBA" id="ARBA00022692"/>
    </source>
</evidence>
<dbReference type="EC" id="2.4.1.-" evidence="18"/>
<evidence type="ECO:0000256" key="10">
    <source>
        <dbReference type="ARBA" id="ARBA00022734"/>
    </source>
</evidence>
<keyword evidence="8" id="KW-0812">Transmembrane</keyword>
<accession>A0A8J6KHP2</accession>
<dbReference type="AlphaFoldDB" id="A0A8J6KHP2"/>
<keyword evidence="14" id="KW-0472">Membrane</keyword>
<comment type="cofactor">
    <cofactor evidence="1 18">
        <name>Mn(2+)</name>
        <dbReference type="ChEBI" id="CHEBI:29035"/>
    </cofactor>
</comment>
<dbReference type="GO" id="GO:0046872">
    <property type="term" value="F:metal ion binding"/>
    <property type="evidence" value="ECO:0007669"/>
    <property type="project" value="UniProtKB-KW"/>
</dbReference>
<comment type="subcellular location">
    <subcellularLocation>
        <location evidence="2 18">Golgi apparatus membrane</location>
        <topology evidence="2 18">Single-pass type II membrane protein</topology>
    </subcellularLocation>
</comment>
<comment type="caution">
    <text evidence="20">The sequence shown here is derived from an EMBL/GenBank/DDBJ whole genome shotgun (WGS) entry which is preliminary data.</text>
</comment>
<keyword evidence="16" id="KW-0325">Glycoprotein</keyword>
<evidence type="ECO:0000256" key="2">
    <source>
        <dbReference type="ARBA" id="ARBA00004323"/>
    </source>
</evidence>
<dbReference type="FunFam" id="2.80.10.50:FF:000017">
    <property type="entry name" value="Polypeptide N-acetylgalactosaminyltransferase"/>
    <property type="match status" value="1"/>
</dbReference>
<keyword evidence="6 18" id="KW-0328">Glycosyltransferase</keyword>
<keyword evidence="10 18" id="KW-0430">Lectin</keyword>
<evidence type="ECO:0000256" key="18">
    <source>
        <dbReference type="RuleBase" id="RU361242"/>
    </source>
</evidence>
<dbReference type="Gene3D" id="2.80.10.50">
    <property type="match status" value="1"/>
</dbReference>
<evidence type="ECO:0000256" key="17">
    <source>
        <dbReference type="ARBA" id="ARBA00023211"/>
    </source>
</evidence>
<keyword evidence="13 18" id="KW-0333">Golgi apparatus</keyword>
<keyword evidence="7 18" id="KW-0808">Transferase</keyword>
<keyword evidence="17 18" id="KW-0464">Manganese</keyword>
<keyword evidence="12" id="KW-1133">Transmembrane helix</keyword>
<dbReference type="InterPro" id="IPR001173">
    <property type="entry name" value="Glyco_trans_2-like"/>
</dbReference>
<dbReference type="GO" id="GO:0030246">
    <property type="term" value="F:carbohydrate binding"/>
    <property type="evidence" value="ECO:0007669"/>
    <property type="project" value="UniProtKB-KW"/>
</dbReference>
<dbReference type="SUPFAM" id="SSF53448">
    <property type="entry name" value="Nucleotide-diphospho-sugar transferases"/>
    <property type="match status" value="2"/>
</dbReference>
<dbReference type="EMBL" id="WNTK01000001">
    <property type="protein sequence ID" value="KAG9492591.1"/>
    <property type="molecule type" value="Genomic_DNA"/>
</dbReference>
<dbReference type="Gene3D" id="3.90.550.10">
    <property type="entry name" value="Spore Coat Polysaccharide Biosynthesis Protein SpsA, Chain A"/>
    <property type="match status" value="1"/>
</dbReference>
<dbReference type="InterPro" id="IPR000772">
    <property type="entry name" value="Ricin_B_lectin"/>
</dbReference>
<evidence type="ECO:0000256" key="7">
    <source>
        <dbReference type="ARBA" id="ARBA00022679"/>
    </source>
</evidence>
<reference evidence="20" key="1">
    <citation type="thesis" date="2020" institute="ProQuest LLC" country="789 East Eisenhower Parkway, Ann Arbor, MI, USA">
        <title>Comparative Genomics and Chromosome Evolution.</title>
        <authorList>
            <person name="Mudd A.B."/>
        </authorList>
    </citation>
    <scope>NUCLEOTIDE SEQUENCE</scope>
    <source>
        <strain evidence="20">HN-11 Male</strain>
        <tissue evidence="20">Kidney and liver</tissue>
    </source>
</reference>
<dbReference type="GO" id="GO:0000139">
    <property type="term" value="C:Golgi membrane"/>
    <property type="evidence" value="ECO:0007669"/>
    <property type="project" value="UniProtKB-SubCell"/>
</dbReference>
<comment type="pathway">
    <text evidence="3 18">Protein modification; protein glycosylation.</text>
</comment>
<evidence type="ECO:0000313" key="20">
    <source>
        <dbReference type="EMBL" id="KAG9492591.1"/>
    </source>
</evidence>
<organism evidence="20 21">
    <name type="scientific">Eleutherodactylus coqui</name>
    <name type="common">Puerto Rican coqui</name>
    <dbReference type="NCBI Taxonomy" id="57060"/>
    <lineage>
        <taxon>Eukaryota</taxon>
        <taxon>Metazoa</taxon>
        <taxon>Chordata</taxon>
        <taxon>Craniata</taxon>
        <taxon>Vertebrata</taxon>
        <taxon>Euteleostomi</taxon>
        <taxon>Amphibia</taxon>
        <taxon>Batrachia</taxon>
        <taxon>Anura</taxon>
        <taxon>Neobatrachia</taxon>
        <taxon>Hyloidea</taxon>
        <taxon>Eleutherodactylidae</taxon>
        <taxon>Eleutherodactylinae</taxon>
        <taxon>Eleutherodactylus</taxon>
        <taxon>Eleutherodactylus</taxon>
    </lineage>
</organism>
<dbReference type="CDD" id="cd23474">
    <property type="entry name" value="beta-trefoil_Ricin_GALNT17"/>
    <property type="match status" value="1"/>
</dbReference>
<evidence type="ECO:0000256" key="9">
    <source>
        <dbReference type="ARBA" id="ARBA00022723"/>
    </source>
</evidence>
<evidence type="ECO:0000256" key="16">
    <source>
        <dbReference type="ARBA" id="ARBA00023180"/>
    </source>
</evidence>
<dbReference type="Pfam" id="PF00535">
    <property type="entry name" value="Glycos_transf_2"/>
    <property type="match status" value="1"/>
</dbReference>
<dbReference type="InterPro" id="IPR035992">
    <property type="entry name" value="Ricin_B-like_lectins"/>
</dbReference>
<sequence length="600" mass="68082">MASLRRVKILLVLNLIAVAGFVLFLAKCRPITVKGGESFHEIHPRAEVTNLSTHGVSPIQEAVLKRLSLLEDIVYRQLNGLSKSLGLIEGYGGRGKGGLPATLTPEEEEKAKGPHEKYGYNSYLSEKISLDRAIPDYRPTKCKKLKYPKELPQISIIFIFVNEALSVILRSVHSAVNHTPVHLLKEIILVDDNSDEGLSHTGASAPVHQGRCDRVTDTSRRTYLPTAVSLQRWRKEHVTGFIAGHVFFPPALQRDGRLQPVLSRIQENRKRVILPSIDNIKQDTFEVQRYENSAHGYSWELWCMYISPPKDWWDAGDPSLPIRTPAMIGCSFVVNRQFFGEIGLLDPGMDVYGGENIELGIKVWLCGGSMEVLPCSRVAHIERKRKPYNNNIDFYTKRNALRVAEVWMDDYKSHVYIAWNLPLENPGIDIGDISERIALRKSLKCKNFQWYLDNVYPEMRRYNNTVAYGELRNNKAKDVCLDQGPQENHTAIMYPCHGWGPQLGRYTKEGYLHLGTLGSTILLPDTRCLVDNKKSKFPQLMDCDKVKSTLHKRWSFIQNGAIMNKGTGRCLEVENRGNAGVDLILRSCTGQRWTIKNFIK</sequence>
<keyword evidence="11" id="KW-0735">Signal-anchor</keyword>
<evidence type="ECO:0000256" key="12">
    <source>
        <dbReference type="ARBA" id="ARBA00022989"/>
    </source>
</evidence>
<evidence type="ECO:0000256" key="13">
    <source>
        <dbReference type="ARBA" id="ARBA00023034"/>
    </source>
</evidence>
<dbReference type="PANTHER" id="PTHR11675">
    <property type="entry name" value="N-ACETYLGALACTOSAMINYLTRANSFERASE"/>
    <property type="match status" value="1"/>
</dbReference>
<dbReference type="Proteomes" id="UP000770717">
    <property type="component" value="Unassembled WGS sequence"/>
</dbReference>
<dbReference type="SMART" id="SM00458">
    <property type="entry name" value="RICIN"/>
    <property type="match status" value="1"/>
</dbReference>
<gene>
    <name evidence="20" type="ORF">GDO78_000865</name>
</gene>
<dbReference type="InterPro" id="IPR029044">
    <property type="entry name" value="Nucleotide-diphossugar_trans"/>
</dbReference>
<dbReference type="EMBL" id="WNTK01000001">
    <property type="protein sequence ID" value="KAG9492590.1"/>
    <property type="molecule type" value="Genomic_DNA"/>
</dbReference>
<evidence type="ECO:0000256" key="5">
    <source>
        <dbReference type="ARBA" id="ARBA00012644"/>
    </source>
</evidence>